<dbReference type="InterPro" id="IPR011952">
    <property type="entry name" value="CAP3"/>
</dbReference>
<evidence type="ECO:0000256" key="3">
    <source>
        <dbReference type="ARBA" id="ARBA00022801"/>
    </source>
</evidence>
<evidence type="ECO:0000259" key="6">
    <source>
        <dbReference type="Pfam" id="PF14464"/>
    </source>
</evidence>
<evidence type="ECO:0000256" key="4">
    <source>
        <dbReference type="ARBA" id="ARBA00022833"/>
    </source>
</evidence>
<dbReference type="Proteomes" id="UP000013086">
    <property type="component" value="Unassembled WGS sequence"/>
</dbReference>
<dbReference type="HOGENOM" id="CLU_123228_1_1_6"/>
<dbReference type="Gene3D" id="3.40.140.10">
    <property type="entry name" value="Cytidine Deaminase, domain 2"/>
    <property type="match status" value="1"/>
</dbReference>
<evidence type="ECO:0000313" key="8">
    <source>
        <dbReference type="Proteomes" id="UP000013086"/>
    </source>
</evidence>
<dbReference type="GO" id="GO:0006508">
    <property type="term" value="P:proteolysis"/>
    <property type="evidence" value="ECO:0007669"/>
    <property type="project" value="UniProtKB-KW"/>
</dbReference>
<evidence type="ECO:0000256" key="2">
    <source>
        <dbReference type="ARBA" id="ARBA00022723"/>
    </source>
</evidence>
<gene>
    <name evidence="7" type="ORF">F994_01217</name>
</gene>
<dbReference type="InterPro" id="IPR028090">
    <property type="entry name" value="JAB_dom_prok"/>
</dbReference>
<feature type="domain" description="JAB" evidence="6">
    <location>
        <begin position="34"/>
        <end position="143"/>
    </location>
</feature>
<accession>N8P181</accession>
<name>N8P181_9GAMM</name>
<reference evidence="7 8" key="1">
    <citation type="submission" date="2013-02" db="EMBL/GenBank/DDBJ databases">
        <title>The Genome Sequence of Acinetobacter sp. ANC 3994.</title>
        <authorList>
            <consortium name="The Broad Institute Genome Sequencing Platform"/>
            <consortium name="The Broad Institute Genome Sequencing Center for Infectious Disease"/>
            <person name="Cerqueira G."/>
            <person name="Feldgarden M."/>
            <person name="Courvalin P."/>
            <person name="Perichon B."/>
            <person name="Grillot-Courvalin C."/>
            <person name="Clermont D."/>
            <person name="Rocha E."/>
            <person name="Yoon E.-J."/>
            <person name="Nemec A."/>
            <person name="Walker B."/>
            <person name="Young S.K."/>
            <person name="Zeng Q."/>
            <person name="Gargeya S."/>
            <person name="Fitzgerald M."/>
            <person name="Haas B."/>
            <person name="Abouelleil A."/>
            <person name="Alvarado L."/>
            <person name="Arachchi H.M."/>
            <person name="Berlin A.M."/>
            <person name="Chapman S.B."/>
            <person name="Dewar J."/>
            <person name="Goldberg J."/>
            <person name="Griggs A."/>
            <person name="Gujja S."/>
            <person name="Hansen M."/>
            <person name="Howarth C."/>
            <person name="Imamovic A."/>
            <person name="Larimer J."/>
            <person name="McCowan C."/>
            <person name="Murphy C."/>
            <person name="Neiman D."/>
            <person name="Pearson M."/>
            <person name="Priest M."/>
            <person name="Roberts A."/>
            <person name="Saif S."/>
            <person name="Shea T."/>
            <person name="Sisk P."/>
            <person name="Sykes S."/>
            <person name="Wortman J."/>
            <person name="Nusbaum C."/>
            <person name="Birren B."/>
        </authorList>
    </citation>
    <scope>NUCLEOTIDE SEQUENCE [LARGE SCALE GENOMIC DNA]</scope>
    <source>
        <strain evidence="7 8">ANC 3994</strain>
    </source>
</reference>
<dbReference type="AlphaFoldDB" id="N8P181"/>
<dbReference type="PIRSF" id="PIRSF028170">
    <property type="entry name" value="CHP02256"/>
    <property type="match status" value="1"/>
</dbReference>
<dbReference type="GO" id="GO:0046872">
    <property type="term" value="F:metal ion binding"/>
    <property type="evidence" value="ECO:0007669"/>
    <property type="project" value="UniProtKB-KW"/>
</dbReference>
<dbReference type="Pfam" id="PF14464">
    <property type="entry name" value="Prok-JAB"/>
    <property type="match status" value="1"/>
</dbReference>
<sequence length="162" mass="18428">MRNLTVISAMLGKDLVFKAKNDALVVILSEVVETLLSYRQLANNSPESAGVIIGERRGMHLVIRTVSVPSDADIRTRFEVNRIGKHHQDKVNTAFRESSGTWQYLGEWHTHPENVPSPSMTDYNSWNKNLCSPDPLILIIVGRTHWWVGKKINREIDVLEQI</sequence>
<organism evidence="7 8">
    <name type="scientific">Acinetobacter bohemicus ANC 3994</name>
    <dbReference type="NCBI Taxonomy" id="1217715"/>
    <lineage>
        <taxon>Bacteria</taxon>
        <taxon>Pseudomonadati</taxon>
        <taxon>Pseudomonadota</taxon>
        <taxon>Gammaproteobacteria</taxon>
        <taxon>Moraxellales</taxon>
        <taxon>Moraxellaceae</taxon>
        <taxon>Acinetobacter</taxon>
    </lineage>
</organism>
<dbReference type="EMBL" id="APOH01000011">
    <property type="protein sequence ID" value="ENU20160.1"/>
    <property type="molecule type" value="Genomic_DNA"/>
</dbReference>
<comment type="caution">
    <text evidence="7">The sequence shown here is derived from an EMBL/GenBank/DDBJ whole genome shotgun (WGS) entry which is preliminary data.</text>
</comment>
<dbReference type="NCBIfam" id="TIGR02256">
    <property type="entry name" value="ICE_VC0181"/>
    <property type="match status" value="1"/>
</dbReference>
<proteinExistence type="predicted"/>
<keyword evidence="2" id="KW-0479">Metal-binding</keyword>
<dbReference type="eggNOG" id="COG1310">
    <property type="taxonomic scope" value="Bacteria"/>
</dbReference>
<dbReference type="GO" id="GO:0008237">
    <property type="term" value="F:metallopeptidase activity"/>
    <property type="evidence" value="ECO:0007669"/>
    <property type="project" value="UniProtKB-KW"/>
</dbReference>
<dbReference type="SUPFAM" id="SSF102712">
    <property type="entry name" value="JAB1/MPN domain"/>
    <property type="match status" value="1"/>
</dbReference>
<keyword evidence="5" id="KW-0482">Metalloprotease</keyword>
<keyword evidence="4" id="KW-0862">Zinc</keyword>
<evidence type="ECO:0000256" key="1">
    <source>
        <dbReference type="ARBA" id="ARBA00022670"/>
    </source>
</evidence>
<keyword evidence="3" id="KW-0378">Hydrolase</keyword>
<evidence type="ECO:0000313" key="7">
    <source>
        <dbReference type="EMBL" id="ENU20160.1"/>
    </source>
</evidence>
<evidence type="ECO:0000256" key="5">
    <source>
        <dbReference type="ARBA" id="ARBA00023049"/>
    </source>
</evidence>
<keyword evidence="1" id="KW-0645">Protease</keyword>
<protein>
    <recommendedName>
        <fullName evidence="6">JAB domain-containing protein</fullName>
    </recommendedName>
</protein>